<accession>A0A4Q0P4J7</accession>
<feature type="transmembrane region" description="Helical" evidence="1">
    <location>
        <begin position="40"/>
        <end position="57"/>
    </location>
</feature>
<dbReference type="Proteomes" id="UP000289238">
    <property type="component" value="Unassembled WGS sequence"/>
</dbReference>
<keyword evidence="1" id="KW-0472">Membrane</keyword>
<evidence type="ECO:0000256" key="1">
    <source>
        <dbReference type="SAM" id="Phobius"/>
    </source>
</evidence>
<sequence length="69" mass="7882">MKMRNKKVSIIILISSIGLIILGLNQIFELFELINSKTSSILIILFSVLNFIFILKLNNINDNKESKSE</sequence>
<proteinExistence type="predicted"/>
<protein>
    <submittedName>
        <fullName evidence="2">Uncharacterized protein</fullName>
    </submittedName>
</protein>
<keyword evidence="1" id="KW-1133">Transmembrane helix</keyword>
<reference evidence="2 3" key="1">
    <citation type="submission" date="2018-07" db="EMBL/GenBank/DDBJ databases">
        <title>Leeuwenhoekiella genomics.</title>
        <authorList>
            <person name="Tahon G."/>
            <person name="Willems A."/>
        </authorList>
    </citation>
    <scope>NUCLEOTIDE SEQUENCE [LARGE SCALE GENOMIC DNA]</scope>
    <source>
        <strain evidence="2 3">LMG 22550</strain>
    </source>
</reference>
<organism evidence="2 3">
    <name type="scientific">Leeuwenhoekiella aequorea</name>
    <dbReference type="NCBI Taxonomy" id="283736"/>
    <lineage>
        <taxon>Bacteria</taxon>
        <taxon>Pseudomonadati</taxon>
        <taxon>Bacteroidota</taxon>
        <taxon>Flavobacteriia</taxon>
        <taxon>Flavobacteriales</taxon>
        <taxon>Flavobacteriaceae</taxon>
        <taxon>Leeuwenhoekiella</taxon>
    </lineage>
</organism>
<feature type="transmembrane region" description="Helical" evidence="1">
    <location>
        <begin position="7"/>
        <end position="28"/>
    </location>
</feature>
<evidence type="ECO:0000313" key="2">
    <source>
        <dbReference type="EMBL" id="RXG21028.1"/>
    </source>
</evidence>
<gene>
    <name evidence="2" type="ORF">DSM00_2542</name>
</gene>
<comment type="caution">
    <text evidence="2">The sequence shown here is derived from an EMBL/GenBank/DDBJ whole genome shotgun (WGS) entry which is preliminary data.</text>
</comment>
<evidence type="ECO:0000313" key="3">
    <source>
        <dbReference type="Proteomes" id="UP000289238"/>
    </source>
</evidence>
<keyword evidence="1" id="KW-0812">Transmembrane</keyword>
<dbReference type="EMBL" id="QOVM01000006">
    <property type="protein sequence ID" value="RXG21028.1"/>
    <property type="molecule type" value="Genomic_DNA"/>
</dbReference>
<dbReference type="AlphaFoldDB" id="A0A4Q0P4J7"/>
<name>A0A4Q0P4J7_9FLAO</name>
<keyword evidence="3" id="KW-1185">Reference proteome</keyword>